<dbReference type="InterPro" id="IPR045214">
    <property type="entry name" value="Surf1/Surf4"/>
</dbReference>
<dbReference type="InterPro" id="IPR002994">
    <property type="entry name" value="Surf1/Shy1"/>
</dbReference>
<protein>
    <recommendedName>
        <fullName evidence="6">SURF1-like protein</fullName>
    </recommendedName>
</protein>
<organism evidence="7 8">
    <name type="scientific">Herbaspirillum hiltneri N3</name>
    <dbReference type="NCBI Taxonomy" id="1262470"/>
    <lineage>
        <taxon>Bacteria</taxon>
        <taxon>Pseudomonadati</taxon>
        <taxon>Pseudomonadota</taxon>
        <taxon>Betaproteobacteria</taxon>
        <taxon>Burkholderiales</taxon>
        <taxon>Oxalobacteraceae</taxon>
        <taxon>Herbaspirillum</taxon>
    </lineage>
</organism>
<gene>
    <name evidence="7" type="ORF">F506_03395</name>
</gene>
<comment type="subcellular location">
    <subcellularLocation>
        <location evidence="6">Cell membrane</location>
        <topology evidence="6">Multi-pass membrane protein</topology>
    </subcellularLocation>
    <subcellularLocation>
        <location evidence="1">Membrane</location>
    </subcellularLocation>
</comment>
<dbReference type="RefSeq" id="WP_053195336.1">
    <property type="nucleotide sequence ID" value="NZ_CP011409.1"/>
</dbReference>
<dbReference type="Pfam" id="PF02104">
    <property type="entry name" value="SURF1"/>
    <property type="match status" value="1"/>
</dbReference>
<dbReference type="PANTHER" id="PTHR23427">
    <property type="entry name" value="SURFEIT LOCUS PROTEIN"/>
    <property type="match status" value="1"/>
</dbReference>
<evidence type="ECO:0000313" key="7">
    <source>
        <dbReference type="EMBL" id="AKZ61835.1"/>
    </source>
</evidence>
<keyword evidence="3 6" id="KW-0812">Transmembrane</keyword>
<proteinExistence type="inferred from homology"/>
<reference evidence="8" key="1">
    <citation type="journal article" date="2015" name="Genome Announc.">
        <title>Complete Genome Sequence of Herbaspirillum hiltneri N3 (DSM 17495), Isolated from Surface-Sterilized Wheat Roots.</title>
        <authorList>
            <person name="Guizelini D."/>
            <person name="Saizaki P.M."/>
            <person name="Coimbra N.A."/>
            <person name="Weiss V.A."/>
            <person name="Faoro H."/>
            <person name="Sfeir M.Z."/>
            <person name="Baura V.A."/>
            <person name="Monteiro R.A."/>
            <person name="Chubatsu L.S."/>
            <person name="Souza E.M."/>
            <person name="Cruz L.M."/>
            <person name="Pedrosa F.O."/>
            <person name="Raittz R.T."/>
            <person name="Marchaukoski J.N."/>
            <person name="Steffens M.B."/>
        </authorList>
    </citation>
    <scope>NUCLEOTIDE SEQUENCE [LARGE SCALE GENOMIC DNA]</scope>
    <source>
        <strain evidence="8">N3</strain>
    </source>
</reference>
<keyword evidence="4 6" id="KW-1133">Transmembrane helix</keyword>
<sequence>MPIRFRIRWIPLLATLIVAGIGVSLGQWQTRRGDEKEAIQAKMAVRQSAPAMTLENAAQVDAAQVEFRHVRLRGRFVPEWTTYLENRPYNGVPGFYVLMPFKITGSAASAVLIERGWAPRDANDRTRVPAVPTPADEVEIEGVIRINAGHLLQLGAAEAPRPGAIMQNLDIAAYARASQLPLAPFVVEQSGEMKDGLVRDWPAPSLGIERHRGYAVQWYALALMAVIFFVVTGFRSGKKQRTGSE</sequence>
<dbReference type="CDD" id="cd06662">
    <property type="entry name" value="SURF1"/>
    <property type="match status" value="1"/>
</dbReference>
<keyword evidence="8" id="KW-1185">Reference proteome</keyword>
<evidence type="ECO:0000256" key="3">
    <source>
        <dbReference type="ARBA" id="ARBA00022692"/>
    </source>
</evidence>
<evidence type="ECO:0000256" key="5">
    <source>
        <dbReference type="ARBA" id="ARBA00023136"/>
    </source>
</evidence>
<evidence type="ECO:0000256" key="4">
    <source>
        <dbReference type="ARBA" id="ARBA00022989"/>
    </source>
</evidence>
<evidence type="ECO:0000256" key="1">
    <source>
        <dbReference type="ARBA" id="ARBA00004370"/>
    </source>
</evidence>
<evidence type="ECO:0000256" key="2">
    <source>
        <dbReference type="ARBA" id="ARBA00007165"/>
    </source>
</evidence>
<name>A0ABM5UXD0_9BURK</name>
<feature type="transmembrane region" description="Helical" evidence="6">
    <location>
        <begin position="216"/>
        <end position="234"/>
    </location>
</feature>
<dbReference type="PROSITE" id="PS50895">
    <property type="entry name" value="SURF1"/>
    <property type="match status" value="1"/>
</dbReference>
<dbReference type="Proteomes" id="UP000063429">
    <property type="component" value="Chromosome"/>
</dbReference>
<accession>A0ABM5UXD0</accession>
<dbReference type="EMBL" id="CP011409">
    <property type="protein sequence ID" value="AKZ61835.1"/>
    <property type="molecule type" value="Genomic_DNA"/>
</dbReference>
<dbReference type="PANTHER" id="PTHR23427:SF2">
    <property type="entry name" value="SURFEIT LOCUS PROTEIN 1"/>
    <property type="match status" value="1"/>
</dbReference>
<comment type="caution">
    <text evidence="6">Lacks conserved residue(s) required for the propagation of feature annotation.</text>
</comment>
<evidence type="ECO:0000313" key="8">
    <source>
        <dbReference type="Proteomes" id="UP000063429"/>
    </source>
</evidence>
<evidence type="ECO:0000256" key="6">
    <source>
        <dbReference type="RuleBase" id="RU363076"/>
    </source>
</evidence>
<comment type="similarity">
    <text evidence="2 6">Belongs to the SURF1 family.</text>
</comment>
<keyword evidence="5 6" id="KW-0472">Membrane</keyword>
<keyword evidence="6" id="KW-1003">Cell membrane</keyword>